<protein>
    <submittedName>
        <fullName evidence="1">14241_t:CDS:1</fullName>
    </submittedName>
</protein>
<evidence type="ECO:0000313" key="1">
    <source>
        <dbReference type="EMBL" id="CAI2189488.1"/>
    </source>
</evidence>
<gene>
    <name evidence="1" type="ORF">FWILDA_LOCUS14104</name>
</gene>
<reference evidence="1" key="1">
    <citation type="submission" date="2022-08" db="EMBL/GenBank/DDBJ databases">
        <authorList>
            <person name="Kallberg Y."/>
            <person name="Tangrot J."/>
            <person name="Rosling A."/>
        </authorList>
    </citation>
    <scope>NUCLEOTIDE SEQUENCE</scope>
    <source>
        <strain evidence="1">Wild A</strain>
    </source>
</reference>
<evidence type="ECO:0000313" key="2">
    <source>
        <dbReference type="Proteomes" id="UP001153678"/>
    </source>
</evidence>
<comment type="caution">
    <text evidence="1">The sequence shown here is derived from an EMBL/GenBank/DDBJ whole genome shotgun (WGS) entry which is preliminary data.</text>
</comment>
<organism evidence="1 2">
    <name type="scientific">Funneliformis geosporum</name>
    <dbReference type="NCBI Taxonomy" id="1117311"/>
    <lineage>
        <taxon>Eukaryota</taxon>
        <taxon>Fungi</taxon>
        <taxon>Fungi incertae sedis</taxon>
        <taxon>Mucoromycota</taxon>
        <taxon>Glomeromycotina</taxon>
        <taxon>Glomeromycetes</taxon>
        <taxon>Glomerales</taxon>
        <taxon>Glomeraceae</taxon>
        <taxon>Funneliformis</taxon>
    </lineage>
</organism>
<dbReference type="EMBL" id="CAMKVN010005857">
    <property type="protein sequence ID" value="CAI2189488.1"/>
    <property type="molecule type" value="Genomic_DNA"/>
</dbReference>
<dbReference type="OrthoDB" id="2425525at2759"/>
<accession>A0A9W4WVT6</accession>
<proteinExistence type="predicted"/>
<sequence length="89" mass="10610">DNQNICGKIYIQSRGSTSNATSHLRNWHRITKDDKINKSDNLEQDVIVHNRQYLKEKQQELRQFLVVWIIDDVQAINIVNNSKFHQFIF</sequence>
<dbReference type="AlphaFoldDB" id="A0A9W4WVT6"/>
<name>A0A9W4WVT6_9GLOM</name>
<feature type="non-terminal residue" evidence="1">
    <location>
        <position position="89"/>
    </location>
</feature>
<keyword evidence="2" id="KW-1185">Reference proteome</keyword>
<dbReference type="Proteomes" id="UP001153678">
    <property type="component" value="Unassembled WGS sequence"/>
</dbReference>